<keyword evidence="2" id="KW-1185">Reference proteome</keyword>
<sequence>MYPAPFFCLISRYLISSAKRPPLHKPAHKMASDSLPDLSLHQPFISK</sequence>
<accession>C6LAC4</accession>
<protein>
    <submittedName>
        <fullName evidence="1">Uncharacterized protein</fullName>
    </submittedName>
</protein>
<dbReference type="EMBL" id="ACCL02000002">
    <property type="protein sequence ID" value="EET62531.1"/>
    <property type="molecule type" value="Genomic_DNA"/>
</dbReference>
<evidence type="ECO:0000313" key="1">
    <source>
        <dbReference type="EMBL" id="EET62531.1"/>
    </source>
</evidence>
<dbReference type="Proteomes" id="UP000005561">
    <property type="component" value="Unassembled WGS sequence"/>
</dbReference>
<dbReference type="AlphaFoldDB" id="C6LAC4"/>
<comment type="caution">
    <text evidence="1">The sequence shown here is derived from an EMBL/GenBank/DDBJ whole genome shotgun (WGS) entry which is preliminary data.</text>
</comment>
<gene>
    <name evidence="1" type="ORF">BRYFOR_05566</name>
</gene>
<organism evidence="1 2">
    <name type="scientific">Marvinbryantia formatexigens DSM 14469</name>
    <dbReference type="NCBI Taxonomy" id="478749"/>
    <lineage>
        <taxon>Bacteria</taxon>
        <taxon>Bacillati</taxon>
        <taxon>Bacillota</taxon>
        <taxon>Clostridia</taxon>
        <taxon>Lachnospirales</taxon>
        <taxon>Lachnospiraceae</taxon>
        <taxon>Marvinbryantia</taxon>
    </lineage>
</organism>
<name>C6LAC4_9FIRM</name>
<reference evidence="1" key="1">
    <citation type="submission" date="2009-07" db="EMBL/GenBank/DDBJ databases">
        <authorList>
            <person name="Weinstock G."/>
            <person name="Sodergren E."/>
            <person name="Clifton S."/>
            <person name="Fulton L."/>
            <person name="Fulton B."/>
            <person name="Courtney L."/>
            <person name="Fronick C."/>
            <person name="Harrison M."/>
            <person name="Strong C."/>
            <person name="Farmer C."/>
            <person name="Delahaunty K."/>
            <person name="Markovic C."/>
            <person name="Hall O."/>
            <person name="Minx P."/>
            <person name="Tomlinson C."/>
            <person name="Mitreva M."/>
            <person name="Nelson J."/>
            <person name="Hou S."/>
            <person name="Wollam A."/>
            <person name="Pepin K.H."/>
            <person name="Johnson M."/>
            <person name="Bhonagiri V."/>
            <person name="Nash W.E."/>
            <person name="Warren W."/>
            <person name="Chinwalla A."/>
            <person name="Mardis E.R."/>
            <person name="Wilson R.K."/>
        </authorList>
    </citation>
    <scope>NUCLEOTIDE SEQUENCE [LARGE SCALE GENOMIC DNA]</scope>
    <source>
        <strain evidence="1">DSM 14469</strain>
    </source>
</reference>
<evidence type="ECO:0000313" key="2">
    <source>
        <dbReference type="Proteomes" id="UP000005561"/>
    </source>
</evidence>
<proteinExistence type="predicted"/>